<reference evidence="2 3" key="1">
    <citation type="journal article" date="2019" name="Genome Biol. Evol.">
        <title>Day and night: Metabolic profiles and evolutionary relationships of six axenic non-marine cyanobacteria.</title>
        <authorList>
            <person name="Will S.E."/>
            <person name="Henke P."/>
            <person name="Boedeker C."/>
            <person name="Huang S."/>
            <person name="Brinkmann H."/>
            <person name="Rohde M."/>
            <person name="Jarek M."/>
            <person name="Friedl T."/>
            <person name="Seufert S."/>
            <person name="Schumacher M."/>
            <person name="Overmann J."/>
            <person name="Neumann-Schaal M."/>
            <person name="Petersen J."/>
        </authorList>
    </citation>
    <scope>NUCLEOTIDE SEQUENCE [LARGE SCALE GENOMIC DNA]</scope>
    <source>
        <strain evidence="2 3">PCC 6912</strain>
    </source>
</reference>
<evidence type="ECO:0000313" key="3">
    <source>
        <dbReference type="Proteomes" id="UP000268857"/>
    </source>
</evidence>
<dbReference type="RefSeq" id="WP_016877521.1">
    <property type="nucleotide sequence ID" value="NZ_AJLN01000016.1"/>
</dbReference>
<organism evidence="2 3">
    <name type="scientific">Chlorogloeopsis fritschii PCC 6912</name>
    <dbReference type="NCBI Taxonomy" id="211165"/>
    <lineage>
        <taxon>Bacteria</taxon>
        <taxon>Bacillati</taxon>
        <taxon>Cyanobacteriota</taxon>
        <taxon>Cyanophyceae</taxon>
        <taxon>Nostocales</taxon>
        <taxon>Chlorogloeopsidaceae</taxon>
        <taxon>Chlorogloeopsis</taxon>
    </lineage>
</organism>
<protein>
    <recommendedName>
        <fullName evidence="1">DJ-1/PfpI domain-containing protein</fullName>
    </recommendedName>
</protein>
<evidence type="ECO:0000259" key="1">
    <source>
        <dbReference type="Pfam" id="PF01965"/>
    </source>
</evidence>
<sequence length="209" mass="23702">MVTKMSKPKQKIGVLIEAHFDETEYRGFNDFFPKNGYQIDYISHLWGYDQLTFKGNDFTEEVTVCTEVEDVEPTDYDGIILIGGYAMDRLRYEANPKPGQPNQSSAVKFLRAAVRAMDTNHLKIGTICHSLWLFCAAPELLRGRKVTCAHNLIYDVQNAGGIVQFEGDETKKIHIDGNLIAAKHPDVTHEFMGVFLEEIKKQQMQKVSA</sequence>
<dbReference type="Gene3D" id="3.40.50.880">
    <property type="match status" value="1"/>
</dbReference>
<dbReference type="PANTHER" id="PTHR43068">
    <property type="entry name" value="SLR1854 PROTEIN"/>
    <property type="match status" value="1"/>
</dbReference>
<comment type="caution">
    <text evidence="2">The sequence shown here is derived from an EMBL/GenBank/DDBJ whole genome shotgun (WGS) entry which is preliminary data.</text>
</comment>
<evidence type="ECO:0000313" key="2">
    <source>
        <dbReference type="EMBL" id="RUR83661.1"/>
    </source>
</evidence>
<keyword evidence="3" id="KW-1185">Reference proteome</keyword>
<dbReference type="STRING" id="211165.GCA_000317285_00184"/>
<dbReference type="AlphaFoldDB" id="A0A3S0ZZ22"/>
<dbReference type="InterPro" id="IPR002818">
    <property type="entry name" value="DJ-1/PfpI"/>
</dbReference>
<dbReference type="SUPFAM" id="SSF52317">
    <property type="entry name" value="Class I glutamine amidotransferase-like"/>
    <property type="match status" value="1"/>
</dbReference>
<dbReference type="OrthoDB" id="9800516at2"/>
<dbReference type="InterPro" id="IPR029062">
    <property type="entry name" value="Class_I_gatase-like"/>
</dbReference>
<dbReference type="Proteomes" id="UP000268857">
    <property type="component" value="Unassembled WGS sequence"/>
</dbReference>
<proteinExistence type="predicted"/>
<dbReference type="EMBL" id="RSCJ01000006">
    <property type="protein sequence ID" value="RUR83661.1"/>
    <property type="molecule type" value="Genomic_DNA"/>
</dbReference>
<dbReference type="PANTHER" id="PTHR43068:SF1">
    <property type="entry name" value="SLR1854 PROTEIN"/>
    <property type="match status" value="1"/>
</dbReference>
<gene>
    <name evidence="2" type="ORF">PCC6912_19040</name>
</gene>
<feature type="domain" description="DJ-1/PfpI" evidence="1">
    <location>
        <begin position="11"/>
        <end position="197"/>
    </location>
</feature>
<name>A0A3S0ZZ22_CHLFR</name>
<dbReference type="Pfam" id="PF01965">
    <property type="entry name" value="DJ-1_PfpI"/>
    <property type="match status" value="1"/>
</dbReference>
<accession>A0A3S0ZZ22</accession>